<organism evidence="3 4">
    <name type="scientific">Methanoculleus submarinus</name>
    <dbReference type="NCBI Taxonomy" id="204050"/>
    <lineage>
        <taxon>Archaea</taxon>
        <taxon>Methanobacteriati</taxon>
        <taxon>Methanobacteriota</taxon>
        <taxon>Stenosarchaea group</taxon>
        <taxon>Methanomicrobia</taxon>
        <taxon>Methanomicrobiales</taxon>
        <taxon>Methanomicrobiaceae</taxon>
        <taxon>Methanoculleus</taxon>
    </lineage>
</organism>
<dbReference type="InterPro" id="IPR056504">
    <property type="entry name" value="HTH_HVO_0163_N"/>
</dbReference>
<protein>
    <submittedName>
        <fullName evidence="3">Winged helix-turn-helix transcriptional regulator</fullName>
    </submittedName>
</protein>
<dbReference type="RefSeq" id="WP_011844113.1">
    <property type="nucleotide sequence ID" value="NZ_CP109831.1"/>
</dbReference>
<dbReference type="CDD" id="cd00090">
    <property type="entry name" value="HTH_ARSR"/>
    <property type="match status" value="1"/>
</dbReference>
<name>A0AAX3E8V2_9EURY</name>
<evidence type="ECO:0000259" key="2">
    <source>
        <dbReference type="Pfam" id="PF24266"/>
    </source>
</evidence>
<dbReference type="Pfam" id="PF24266">
    <property type="entry name" value="HTH_HVO_0163_N"/>
    <property type="match status" value="1"/>
</dbReference>
<dbReference type="InterPro" id="IPR036388">
    <property type="entry name" value="WH-like_DNA-bd_sf"/>
</dbReference>
<dbReference type="Proteomes" id="UP001156196">
    <property type="component" value="Chromosome"/>
</dbReference>
<proteinExistence type="predicted"/>
<keyword evidence="4" id="KW-1185">Reference proteome</keyword>
<dbReference type="EMBL" id="CP109831">
    <property type="protein sequence ID" value="UYU18617.1"/>
    <property type="molecule type" value="Genomic_DNA"/>
</dbReference>
<reference evidence="3" key="1">
    <citation type="submission" date="2022-10" db="EMBL/GenBank/DDBJ databases">
        <title>Complete genome of Methanoculleus submarinus DSM 15122.</title>
        <authorList>
            <person name="Chen S.-C."/>
            <person name="Lai S.-J."/>
            <person name="You Y.-T."/>
        </authorList>
    </citation>
    <scope>NUCLEOTIDE SEQUENCE</scope>
    <source>
        <strain evidence="3">DSM 15122</strain>
    </source>
</reference>
<dbReference type="PANTHER" id="PTHR36216:SF1">
    <property type="entry name" value="HTH ARSR-TYPE DOMAIN-CONTAINING PROTEIN"/>
    <property type="match status" value="1"/>
</dbReference>
<keyword evidence="1" id="KW-1133">Transmembrane helix</keyword>
<accession>A0AAX3E8V2</accession>
<dbReference type="InterPro" id="IPR036390">
    <property type="entry name" value="WH_DNA-bd_sf"/>
</dbReference>
<evidence type="ECO:0000256" key="1">
    <source>
        <dbReference type="SAM" id="Phobius"/>
    </source>
</evidence>
<dbReference type="Pfam" id="PF13412">
    <property type="entry name" value="HTH_24"/>
    <property type="match status" value="1"/>
</dbReference>
<dbReference type="KEGG" id="msum:OH143_00590"/>
<keyword evidence="1" id="KW-0812">Transmembrane</keyword>
<feature type="transmembrane region" description="Helical" evidence="1">
    <location>
        <begin position="49"/>
        <end position="80"/>
    </location>
</feature>
<dbReference type="GeneID" id="76729344"/>
<dbReference type="PANTHER" id="PTHR36216">
    <property type="entry name" value="TRANSCRIPTIONAL REGULATOR, TRMB"/>
    <property type="match status" value="1"/>
</dbReference>
<dbReference type="AlphaFoldDB" id="A0AAX3E8V2"/>
<dbReference type="Gene3D" id="1.10.10.10">
    <property type="entry name" value="Winged helix-like DNA-binding domain superfamily/Winged helix DNA-binding domain"/>
    <property type="match status" value="2"/>
</dbReference>
<dbReference type="SUPFAM" id="SSF46785">
    <property type="entry name" value="Winged helix' DNA-binding domain"/>
    <property type="match status" value="2"/>
</dbReference>
<dbReference type="InterPro" id="IPR011991">
    <property type="entry name" value="ArsR-like_HTH"/>
</dbReference>
<sequence length="257" mass="28484">MVTRVRIAGIALAIFCLALLPSAACATVVQNAYPEKVPLDPMPVYVWNLPLEIVILGLVSIFVPVLFIPMQLVFSLLTWLHFGHKRVLHNNVLENETRNAMYLCIRDNPGINTSSLSRLLGMNIGTLRYHVEMLCKMGTVVPEPNCSGMRYYVSTGACPGLERKVAGYLNEQSKSRILNIVLQHPGSTRKEIASRLIMSGANVTWHMKPLLRDGIVRDEKKGRFIHYYLCADAKECVQAHGSWKPAIAGGRVSGTGI</sequence>
<keyword evidence="1" id="KW-0472">Membrane</keyword>
<evidence type="ECO:0000313" key="4">
    <source>
        <dbReference type="Proteomes" id="UP001156196"/>
    </source>
</evidence>
<gene>
    <name evidence="3" type="ORF">OH143_00590</name>
</gene>
<evidence type="ECO:0000313" key="3">
    <source>
        <dbReference type="EMBL" id="UYU18617.1"/>
    </source>
</evidence>
<feature type="domain" description="HVO-0163 N-terminal HTH" evidence="2">
    <location>
        <begin position="95"/>
        <end position="154"/>
    </location>
</feature>